<dbReference type="Proteomes" id="UP000076738">
    <property type="component" value="Unassembled WGS sequence"/>
</dbReference>
<feature type="region of interest" description="Disordered" evidence="1">
    <location>
        <begin position="107"/>
        <end position="129"/>
    </location>
</feature>
<gene>
    <name evidence="4" type="ORF">CALVIDRAFT_389059</name>
</gene>
<evidence type="ECO:0000313" key="5">
    <source>
        <dbReference type="Proteomes" id="UP000076738"/>
    </source>
</evidence>
<keyword evidence="2" id="KW-0812">Transmembrane</keyword>
<evidence type="ECO:0000256" key="1">
    <source>
        <dbReference type="SAM" id="MobiDB-lite"/>
    </source>
</evidence>
<dbReference type="Pfam" id="PF02845">
    <property type="entry name" value="CUE"/>
    <property type="match status" value="1"/>
</dbReference>
<organism evidence="4 5">
    <name type="scientific">Calocera viscosa (strain TUFC12733)</name>
    <dbReference type="NCBI Taxonomy" id="1330018"/>
    <lineage>
        <taxon>Eukaryota</taxon>
        <taxon>Fungi</taxon>
        <taxon>Dikarya</taxon>
        <taxon>Basidiomycota</taxon>
        <taxon>Agaricomycotina</taxon>
        <taxon>Dacrymycetes</taxon>
        <taxon>Dacrymycetales</taxon>
        <taxon>Dacrymycetaceae</taxon>
        <taxon>Calocera</taxon>
    </lineage>
</organism>
<dbReference type="InterPro" id="IPR003892">
    <property type="entry name" value="CUE"/>
</dbReference>
<feature type="region of interest" description="Disordered" evidence="1">
    <location>
        <begin position="147"/>
        <end position="173"/>
    </location>
</feature>
<keyword evidence="5" id="KW-1185">Reference proteome</keyword>
<dbReference type="OrthoDB" id="3824970at2759"/>
<dbReference type="GO" id="GO:0043130">
    <property type="term" value="F:ubiquitin binding"/>
    <property type="evidence" value="ECO:0007669"/>
    <property type="project" value="InterPro"/>
</dbReference>
<sequence length="197" mass="21161">MEDLLYIIVAVIIIYVSYRWLFSSGNGAATSSGGPARDANTAATLGFRPRNVTPEMVQTVAAMFPDIPEDNIRYDLLRTGSTERTVNSVLEKGFLPAPPPTYIRQPPATTVAPSPAARPAAATSSAPKSASLISRFHLEGRIRDSAEGANAQLSSKAPWEATPEQRQASLSERKAQMILAARKRLLEKQAKAATVPS</sequence>
<keyword evidence="2" id="KW-1133">Transmembrane helix</keyword>
<dbReference type="CDD" id="cd14424">
    <property type="entry name" value="CUE_Cue1p_like"/>
    <property type="match status" value="1"/>
</dbReference>
<evidence type="ECO:0000256" key="2">
    <source>
        <dbReference type="SAM" id="Phobius"/>
    </source>
</evidence>
<evidence type="ECO:0000313" key="4">
    <source>
        <dbReference type="EMBL" id="KZO90640.1"/>
    </source>
</evidence>
<feature type="domain" description="CUE" evidence="3">
    <location>
        <begin position="52"/>
        <end position="95"/>
    </location>
</feature>
<accession>A0A167GJY7</accession>
<name>A0A167GJY7_CALVF</name>
<dbReference type="STRING" id="1330018.A0A167GJY7"/>
<proteinExistence type="predicted"/>
<reference evidence="4 5" key="1">
    <citation type="journal article" date="2016" name="Mol. Biol. Evol.">
        <title>Comparative Genomics of Early-Diverging Mushroom-Forming Fungi Provides Insights into the Origins of Lignocellulose Decay Capabilities.</title>
        <authorList>
            <person name="Nagy L.G."/>
            <person name="Riley R."/>
            <person name="Tritt A."/>
            <person name="Adam C."/>
            <person name="Daum C."/>
            <person name="Floudas D."/>
            <person name="Sun H."/>
            <person name="Yadav J.S."/>
            <person name="Pangilinan J."/>
            <person name="Larsson K.H."/>
            <person name="Matsuura K."/>
            <person name="Barry K."/>
            <person name="Labutti K."/>
            <person name="Kuo R."/>
            <person name="Ohm R.A."/>
            <person name="Bhattacharya S.S."/>
            <person name="Shirouzu T."/>
            <person name="Yoshinaga Y."/>
            <person name="Martin F.M."/>
            <person name="Grigoriev I.V."/>
            <person name="Hibbett D.S."/>
        </authorList>
    </citation>
    <scope>NUCLEOTIDE SEQUENCE [LARGE SCALE GENOMIC DNA]</scope>
    <source>
        <strain evidence="4 5">TUFC12733</strain>
    </source>
</reference>
<dbReference type="EMBL" id="KV417337">
    <property type="protein sequence ID" value="KZO90640.1"/>
    <property type="molecule type" value="Genomic_DNA"/>
</dbReference>
<keyword evidence="2" id="KW-0472">Membrane</keyword>
<dbReference type="Gene3D" id="1.10.8.10">
    <property type="entry name" value="DNA helicase RuvA subunit, C-terminal domain"/>
    <property type="match status" value="1"/>
</dbReference>
<dbReference type="PROSITE" id="PS51140">
    <property type="entry name" value="CUE"/>
    <property type="match status" value="1"/>
</dbReference>
<evidence type="ECO:0000259" key="3">
    <source>
        <dbReference type="PROSITE" id="PS51140"/>
    </source>
</evidence>
<feature type="transmembrane region" description="Helical" evidence="2">
    <location>
        <begin position="6"/>
        <end position="22"/>
    </location>
</feature>
<dbReference type="SMART" id="SM00546">
    <property type="entry name" value="CUE"/>
    <property type="match status" value="1"/>
</dbReference>
<dbReference type="AlphaFoldDB" id="A0A167GJY7"/>
<protein>
    <recommendedName>
        <fullName evidence="3">CUE domain-containing protein</fullName>
    </recommendedName>
</protein>